<evidence type="ECO:0000313" key="3">
    <source>
        <dbReference type="Proteomes" id="UP000664859"/>
    </source>
</evidence>
<gene>
    <name evidence="2" type="ORF">JKP88DRAFT_169207</name>
</gene>
<organism evidence="2 3">
    <name type="scientific">Tribonema minus</name>
    <dbReference type="NCBI Taxonomy" id="303371"/>
    <lineage>
        <taxon>Eukaryota</taxon>
        <taxon>Sar</taxon>
        <taxon>Stramenopiles</taxon>
        <taxon>Ochrophyta</taxon>
        <taxon>PX clade</taxon>
        <taxon>Xanthophyceae</taxon>
        <taxon>Tribonematales</taxon>
        <taxon>Tribonemataceae</taxon>
        <taxon>Tribonema</taxon>
    </lineage>
</organism>
<reference evidence="2" key="1">
    <citation type="submission" date="2021-02" db="EMBL/GenBank/DDBJ databases">
        <title>First Annotated Genome of the Yellow-green Alga Tribonema minus.</title>
        <authorList>
            <person name="Mahan K.M."/>
        </authorList>
    </citation>
    <scope>NUCLEOTIDE SEQUENCE</scope>
    <source>
        <strain evidence="2">UTEX B ZZ1240</strain>
    </source>
</reference>
<dbReference type="Proteomes" id="UP000664859">
    <property type="component" value="Unassembled WGS sequence"/>
</dbReference>
<protein>
    <submittedName>
        <fullName evidence="2">Uncharacterized protein</fullName>
    </submittedName>
</protein>
<keyword evidence="3" id="KW-1185">Reference proteome</keyword>
<evidence type="ECO:0000256" key="1">
    <source>
        <dbReference type="SAM" id="MobiDB-lite"/>
    </source>
</evidence>
<accession>A0A835YQH5</accession>
<evidence type="ECO:0000313" key="2">
    <source>
        <dbReference type="EMBL" id="KAG5178177.1"/>
    </source>
</evidence>
<comment type="caution">
    <text evidence="2">The sequence shown here is derived from an EMBL/GenBank/DDBJ whole genome shotgun (WGS) entry which is preliminary data.</text>
</comment>
<name>A0A835YQH5_9STRA</name>
<proteinExistence type="predicted"/>
<dbReference type="EMBL" id="JAFCMP010000517">
    <property type="protein sequence ID" value="KAG5178177.1"/>
    <property type="molecule type" value="Genomic_DNA"/>
</dbReference>
<feature type="region of interest" description="Disordered" evidence="1">
    <location>
        <begin position="175"/>
        <end position="199"/>
    </location>
</feature>
<sequence>MQSWVHFAASAAAAATAGSAGHPPLLWQGEEERKPLQHWCDPELSYAVYMDICNGDMFVNAHGACFALADGDWCWVARAHKRSAFTAAAARAASGARTPEGDESPEIAALTAILCVNAGIDVVPELMASAAEQTRAWLDGSRTADEADLPLQVKVAFCDGPSIIYYSIHNAIEPTGDAKSGRNARSGGQKHRQRSQDVR</sequence>
<dbReference type="AlphaFoldDB" id="A0A835YQH5"/>